<evidence type="ECO:0000256" key="4">
    <source>
        <dbReference type="ARBA" id="ARBA00023136"/>
    </source>
</evidence>
<comment type="subcellular location">
    <subcellularLocation>
        <location evidence="1">Membrane</location>
        <topology evidence="1">Multi-pass membrane protein</topology>
    </subcellularLocation>
</comment>
<dbReference type="Proteomes" id="UP000676885">
    <property type="component" value="Chromosome"/>
</dbReference>
<dbReference type="KEGG" id="ajg:KKR91_04860"/>
<evidence type="ECO:0000313" key="8">
    <source>
        <dbReference type="Proteomes" id="UP000676885"/>
    </source>
</evidence>
<feature type="transmembrane region" description="Helical" evidence="5">
    <location>
        <begin position="56"/>
        <end position="76"/>
    </location>
</feature>
<dbReference type="GO" id="GO:0016020">
    <property type="term" value="C:membrane"/>
    <property type="evidence" value="ECO:0007669"/>
    <property type="project" value="UniProtKB-SubCell"/>
</dbReference>
<accession>A0A975M6M4</accession>
<evidence type="ECO:0000256" key="3">
    <source>
        <dbReference type="ARBA" id="ARBA00022989"/>
    </source>
</evidence>
<dbReference type="EMBL" id="CP076022">
    <property type="protein sequence ID" value="QWC10936.1"/>
    <property type="molecule type" value="Genomic_DNA"/>
</dbReference>
<evidence type="ECO:0000313" key="7">
    <source>
        <dbReference type="EMBL" id="QWC10936.1"/>
    </source>
</evidence>
<proteinExistence type="predicted"/>
<feature type="transmembrane region" description="Helical" evidence="5">
    <location>
        <begin position="20"/>
        <end position="44"/>
    </location>
</feature>
<dbReference type="Pfam" id="PF06271">
    <property type="entry name" value="RDD"/>
    <property type="match status" value="1"/>
</dbReference>
<reference evidence="7 8" key="1">
    <citation type="submission" date="2021-05" db="EMBL/GenBank/DDBJ databases">
        <title>Novel species in genus Arthrobacter.</title>
        <authorList>
            <person name="Zhang G."/>
        </authorList>
    </citation>
    <scope>NUCLEOTIDE SEQUENCE [LARGE SCALE GENOMIC DNA]</scope>
    <source>
        <strain evidence="8">zg-ZUI227</strain>
    </source>
</reference>
<keyword evidence="2 5" id="KW-0812">Transmembrane</keyword>
<keyword evidence="4 5" id="KW-0472">Membrane</keyword>
<keyword evidence="3 5" id="KW-1133">Transmembrane helix</keyword>
<gene>
    <name evidence="7" type="ORF">KKR91_04860</name>
</gene>
<organism evidence="7 8">
    <name type="scientific">Arthrobacter jiangjiafuii</name>
    <dbReference type="NCBI Taxonomy" id="2817475"/>
    <lineage>
        <taxon>Bacteria</taxon>
        <taxon>Bacillati</taxon>
        <taxon>Actinomycetota</taxon>
        <taxon>Actinomycetes</taxon>
        <taxon>Micrococcales</taxon>
        <taxon>Micrococcaceae</taxon>
        <taxon>Arthrobacter</taxon>
    </lineage>
</organism>
<evidence type="ECO:0000256" key="1">
    <source>
        <dbReference type="ARBA" id="ARBA00004141"/>
    </source>
</evidence>
<dbReference type="AlphaFoldDB" id="A0A975M6M4"/>
<protein>
    <submittedName>
        <fullName evidence="7">RDD family protein</fullName>
    </submittedName>
</protein>
<dbReference type="PANTHER" id="PTHR38480">
    <property type="entry name" value="SLR0254 PROTEIN"/>
    <property type="match status" value="1"/>
</dbReference>
<evidence type="ECO:0000259" key="6">
    <source>
        <dbReference type="Pfam" id="PF06271"/>
    </source>
</evidence>
<feature type="transmembrane region" description="Helical" evidence="5">
    <location>
        <begin position="107"/>
        <end position="132"/>
    </location>
</feature>
<dbReference type="RefSeq" id="WP_210230319.1">
    <property type="nucleotide sequence ID" value="NZ_CP076022.1"/>
</dbReference>
<name>A0A975M6M4_9MICC</name>
<sequence>MSSIVTGEAVVLELRPASFAARALSSIIDVFVQLLLLLALLVLFAQTLSESLDPALGRALILVIVVLVLVVVPVAVETLSRGKSLGRLAMGLRIVRDDGGAVRFRHAFIRGMAAVLEIYLTAGSLAFVVALFNEKSKRLGDLMAGTYALRERVGAPAPVPAVMPPALRGWAGLADIGRLPDALARRVSRFLDQSARLSPRSRAALAAELAAEVAAFVSPQPPPGTAAGDYLRAVMVERRERSFRALTRQREQSERVGRRLHRLPFEQ</sequence>
<feature type="domain" description="RDD" evidence="6">
    <location>
        <begin position="17"/>
        <end position="145"/>
    </location>
</feature>
<keyword evidence="8" id="KW-1185">Reference proteome</keyword>
<dbReference type="InterPro" id="IPR010432">
    <property type="entry name" value="RDD"/>
</dbReference>
<evidence type="ECO:0000256" key="5">
    <source>
        <dbReference type="SAM" id="Phobius"/>
    </source>
</evidence>
<dbReference type="PANTHER" id="PTHR38480:SF1">
    <property type="entry name" value="SLR0254 PROTEIN"/>
    <property type="match status" value="1"/>
</dbReference>
<evidence type="ECO:0000256" key="2">
    <source>
        <dbReference type="ARBA" id="ARBA00022692"/>
    </source>
</evidence>